<evidence type="ECO:0000259" key="10">
    <source>
        <dbReference type="PROSITE" id="PS50878"/>
    </source>
</evidence>
<dbReference type="GO" id="GO:0046872">
    <property type="term" value="F:metal ion binding"/>
    <property type="evidence" value="ECO:0007669"/>
    <property type="project" value="UniProtKB-KW"/>
</dbReference>
<evidence type="ECO:0000256" key="1">
    <source>
        <dbReference type="ARBA" id="ARBA00012493"/>
    </source>
</evidence>
<evidence type="ECO:0000256" key="7">
    <source>
        <dbReference type="ARBA" id="ARBA00023118"/>
    </source>
</evidence>
<dbReference type="PANTHER" id="PTHR34047">
    <property type="entry name" value="NUCLEAR INTRON MATURASE 1, MITOCHONDRIAL-RELATED"/>
    <property type="match status" value="1"/>
</dbReference>
<feature type="domain" description="Reverse transcriptase" evidence="10">
    <location>
        <begin position="30"/>
        <end position="244"/>
    </location>
</feature>
<keyword evidence="4" id="KW-0479">Metal-binding</keyword>
<keyword evidence="5" id="KW-0460">Magnesium</keyword>
<evidence type="ECO:0000256" key="8">
    <source>
        <dbReference type="ARBA" id="ARBA00034120"/>
    </source>
</evidence>
<comment type="similarity">
    <text evidence="8">Belongs to the bacterial reverse transcriptase family.</text>
</comment>
<dbReference type="PROSITE" id="PS50878">
    <property type="entry name" value="RT_POL"/>
    <property type="match status" value="1"/>
</dbReference>
<evidence type="ECO:0000313" key="11">
    <source>
        <dbReference type="EMBL" id="MCU6706066.1"/>
    </source>
</evidence>
<comment type="catalytic activity">
    <reaction evidence="9">
        <text>DNA(n) + a 2'-deoxyribonucleoside 5'-triphosphate = DNA(n+1) + diphosphate</text>
        <dbReference type="Rhea" id="RHEA:22508"/>
        <dbReference type="Rhea" id="RHEA-COMP:17339"/>
        <dbReference type="Rhea" id="RHEA-COMP:17340"/>
        <dbReference type="ChEBI" id="CHEBI:33019"/>
        <dbReference type="ChEBI" id="CHEBI:61560"/>
        <dbReference type="ChEBI" id="CHEBI:173112"/>
        <dbReference type="EC" id="2.7.7.49"/>
    </reaction>
</comment>
<keyword evidence="6 11" id="KW-0695">RNA-directed DNA polymerase</keyword>
<dbReference type="GO" id="GO:0003964">
    <property type="term" value="F:RNA-directed DNA polymerase activity"/>
    <property type="evidence" value="ECO:0007669"/>
    <property type="project" value="UniProtKB-KW"/>
</dbReference>
<dbReference type="EMBL" id="JAOQJZ010000008">
    <property type="protein sequence ID" value="MCU6706066.1"/>
    <property type="molecule type" value="Genomic_DNA"/>
</dbReference>
<dbReference type="PRINTS" id="PR00866">
    <property type="entry name" value="RNADNAPOLMS"/>
</dbReference>
<dbReference type="Proteomes" id="UP001208131">
    <property type="component" value="Unassembled WGS sequence"/>
</dbReference>
<dbReference type="CDD" id="cd03487">
    <property type="entry name" value="RT_Bac_retron_II"/>
    <property type="match status" value="1"/>
</dbReference>
<gene>
    <name evidence="11" type="ORF">OCV57_09025</name>
</gene>
<dbReference type="EC" id="2.7.7.49" evidence="1"/>
<accession>A0AAE3LMT5</accession>
<dbReference type="GO" id="GO:0003723">
    <property type="term" value="F:RNA binding"/>
    <property type="evidence" value="ECO:0007669"/>
    <property type="project" value="InterPro"/>
</dbReference>
<dbReference type="RefSeq" id="WP_267301247.1">
    <property type="nucleotide sequence ID" value="NZ_JAOQJZ010000008.1"/>
</dbReference>
<evidence type="ECO:0000256" key="6">
    <source>
        <dbReference type="ARBA" id="ARBA00022918"/>
    </source>
</evidence>
<evidence type="ECO:0000256" key="3">
    <source>
        <dbReference type="ARBA" id="ARBA00022695"/>
    </source>
</evidence>
<comment type="caution">
    <text evidence="11">The sequence shown here is derived from an EMBL/GenBank/DDBJ whole genome shotgun (WGS) entry which is preliminary data.</text>
</comment>
<protein>
    <recommendedName>
        <fullName evidence="1">RNA-directed DNA polymerase</fullName>
        <ecNumber evidence="1">2.7.7.49</ecNumber>
    </recommendedName>
</protein>
<dbReference type="PANTHER" id="PTHR34047:SF7">
    <property type="entry name" value="RNA-DIRECTED DNA POLYMERASE"/>
    <property type="match status" value="1"/>
</dbReference>
<dbReference type="SUPFAM" id="SSF56672">
    <property type="entry name" value="DNA/RNA polymerases"/>
    <property type="match status" value="1"/>
</dbReference>
<dbReference type="InterPro" id="IPR051083">
    <property type="entry name" value="GrpII_Intron_Splice-Mob/Def"/>
</dbReference>
<keyword evidence="7" id="KW-0051">Antiviral defense</keyword>
<dbReference type="InterPro" id="IPR000123">
    <property type="entry name" value="Reverse_transcriptase_msDNA"/>
</dbReference>
<dbReference type="InterPro" id="IPR043502">
    <property type="entry name" value="DNA/RNA_pol_sf"/>
</dbReference>
<sequence length="325" mass="37575">MNDIDNDIIRISEELDVPLKKLYMLSNNRIRYHKRNQKKCYSNYRKVIIHRGRGHKNRVLKVPNEYLKLVQRRILERYLYTLSVSEYATAYCKNSSLLKNAEPHIGQQRVLKLDVSGFFDSIDFGKVYGVMCELGFSKPATTLLTNICTHNSILPQGAPTSPQISNLVMKRFDERIGKWCGERGINYTRYCDDMTFSGRKAELNAKEITQLVSRALRKMGFKLNMKKTTLIGSSQRQQVTGIVVNEKAQISSKQHREIRQEIYYCEKYGVSQSLFFKGADITPDKYINSLLGRISFALQIDPADVKMHEYFKVVKKLKSEVCGEK</sequence>
<dbReference type="InterPro" id="IPR043128">
    <property type="entry name" value="Rev_trsase/Diguanyl_cyclase"/>
</dbReference>
<keyword evidence="2" id="KW-0808">Transferase</keyword>
<keyword evidence="3" id="KW-0548">Nucleotidyltransferase</keyword>
<dbReference type="GO" id="GO:0051607">
    <property type="term" value="P:defense response to virus"/>
    <property type="evidence" value="ECO:0007669"/>
    <property type="project" value="UniProtKB-KW"/>
</dbReference>
<dbReference type="Gene3D" id="3.30.70.270">
    <property type="match status" value="1"/>
</dbReference>
<keyword evidence="12" id="KW-1185">Reference proteome</keyword>
<reference evidence="11 12" key="1">
    <citation type="journal article" date="2021" name="ISME Commun">
        <title>Automated analysis of genomic sequences facilitates high-throughput and comprehensive description of bacteria.</title>
        <authorList>
            <person name="Hitch T.C.A."/>
        </authorList>
    </citation>
    <scope>NUCLEOTIDE SEQUENCE [LARGE SCALE GENOMIC DNA]</scope>
    <source>
        <strain evidence="11 12">Sanger_31</strain>
    </source>
</reference>
<evidence type="ECO:0000256" key="9">
    <source>
        <dbReference type="ARBA" id="ARBA00048173"/>
    </source>
</evidence>
<name>A0AAE3LMT5_9FIRM</name>
<evidence type="ECO:0000256" key="5">
    <source>
        <dbReference type="ARBA" id="ARBA00022842"/>
    </source>
</evidence>
<evidence type="ECO:0000256" key="2">
    <source>
        <dbReference type="ARBA" id="ARBA00022679"/>
    </source>
</evidence>
<evidence type="ECO:0000256" key="4">
    <source>
        <dbReference type="ARBA" id="ARBA00022723"/>
    </source>
</evidence>
<dbReference type="InterPro" id="IPR000477">
    <property type="entry name" value="RT_dom"/>
</dbReference>
<organism evidence="11 12">
    <name type="scientific">Hominimerdicola aceti</name>
    <dbReference type="NCBI Taxonomy" id="2981726"/>
    <lineage>
        <taxon>Bacteria</taxon>
        <taxon>Bacillati</taxon>
        <taxon>Bacillota</taxon>
        <taxon>Clostridia</taxon>
        <taxon>Eubacteriales</taxon>
        <taxon>Oscillospiraceae</taxon>
        <taxon>Hominimerdicola</taxon>
    </lineage>
</organism>
<dbReference type="AlphaFoldDB" id="A0AAE3LMT5"/>
<proteinExistence type="inferred from homology"/>
<dbReference type="Pfam" id="PF00078">
    <property type="entry name" value="RVT_1"/>
    <property type="match status" value="1"/>
</dbReference>
<evidence type="ECO:0000313" key="12">
    <source>
        <dbReference type="Proteomes" id="UP001208131"/>
    </source>
</evidence>